<keyword evidence="3" id="KW-1185">Reference proteome</keyword>
<sequence>MKKPRILIITFLIFASFQCFGQEYSSRAIDGNGFDSVFQNMESGNFSGTINGVLIVRDSENKESLLDFQGSYAKLEIEKDEDEVYDVSYKKYTGKTTSGKTEIKYETYAYANSIGIEFKGEYYDLSLIDGACDLVINGLEYSYESENSAEYLIIRITKEIELMNRYDSKIRKAIKLLPNSTLVIAINRNKKL</sequence>
<protein>
    <submittedName>
        <fullName evidence="2">Uncharacterized protein</fullName>
    </submittedName>
</protein>
<reference evidence="3" key="1">
    <citation type="journal article" date="2019" name="Int. J. Syst. Evol. Microbiol.">
        <title>The Global Catalogue of Microorganisms (GCM) 10K type strain sequencing project: providing services to taxonomists for standard genome sequencing and annotation.</title>
        <authorList>
            <consortium name="The Broad Institute Genomics Platform"/>
            <consortium name="The Broad Institute Genome Sequencing Center for Infectious Disease"/>
            <person name="Wu L."/>
            <person name="Ma J."/>
        </authorList>
    </citation>
    <scope>NUCLEOTIDE SEQUENCE [LARGE SCALE GENOMIC DNA]</scope>
    <source>
        <strain evidence="3">KCTC 32514</strain>
    </source>
</reference>
<feature type="chain" id="PRO_5045655434" evidence="1">
    <location>
        <begin position="22"/>
        <end position="192"/>
    </location>
</feature>
<evidence type="ECO:0000256" key="1">
    <source>
        <dbReference type="SAM" id="SignalP"/>
    </source>
</evidence>
<comment type="caution">
    <text evidence="2">The sequence shown here is derived from an EMBL/GenBank/DDBJ whole genome shotgun (WGS) entry which is preliminary data.</text>
</comment>
<keyword evidence="1" id="KW-0732">Signal</keyword>
<organism evidence="2 3">
    <name type="scientific">Psychroserpens luteus</name>
    <dbReference type="NCBI Taxonomy" id="1434066"/>
    <lineage>
        <taxon>Bacteria</taxon>
        <taxon>Pseudomonadati</taxon>
        <taxon>Bacteroidota</taxon>
        <taxon>Flavobacteriia</taxon>
        <taxon>Flavobacteriales</taxon>
        <taxon>Flavobacteriaceae</taxon>
        <taxon>Psychroserpens</taxon>
    </lineage>
</organism>
<feature type="signal peptide" evidence="1">
    <location>
        <begin position="1"/>
        <end position="21"/>
    </location>
</feature>
<dbReference type="RefSeq" id="WP_194510031.1">
    <property type="nucleotide sequence ID" value="NZ_JADILU010000020.1"/>
</dbReference>
<proteinExistence type="predicted"/>
<dbReference type="Proteomes" id="UP001597548">
    <property type="component" value="Unassembled WGS sequence"/>
</dbReference>
<dbReference type="EMBL" id="JBHUOS010000002">
    <property type="protein sequence ID" value="MFD2915310.1"/>
    <property type="molecule type" value="Genomic_DNA"/>
</dbReference>
<accession>A0ABW5ZS92</accession>
<evidence type="ECO:0000313" key="3">
    <source>
        <dbReference type="Proteomes" id="UP001597548"/>
    </source>
</evidence>
<evidence type="ECO:0000313" key="2">
    <source>
        <dbReference type="EMBL" id="MFD2915310.1"/>
    </source>
</evidence>
<name>A0ABW5ZS92_9FLAO</name>
<gene>
    <name evidence="2" type="ORF">ACFS29_06640</name>
</gene>